<keyword evidence="2" id="KW-1185">Reference proteome</keyword>
<reference evidence="1 2" key="1">
    <citation type="submission" date="2015-07" db="EMBL/GenBank/DDBJ databases">
        <authorList>
            <person name="Noorani M."/>
        </authorList>
    </citation>
    <scope>NUCLEOTIDE SEQUENCE [LARGE SCALE GENOMIC DNA]</scope>
    <source>
        <strain evidence="1">BBA 69670</strain>
    </source>
</reference>
<name>A0A0K6GFF5_9AGAM</name>
<dbReference type="Proteomes" id="UP000044841">
    <property type="component" value="Unassembled WGS sequence"/>
</dbReference>
<sequence>MQLAAPIFRRACPVPLNEFINLPTLFATTIPAVHYYVMMDAILGMLTVRPMFFRYTIRFTPEAPESLFSRAERRSLVCAFGISDQLIMTFAYMNGLLEDFGSCVPQYLTDELEQDIKRMKPIVGVSTEPFLMIGRMAVQQTWFQAALIYLYMGLCCCDSTDGRVVTVRSQFINLLASTKPQRNVDAFLVFPFVILGVATESQEERNMIRRRMLGVPECARPGRMGNDFVRILENIWSIHRPMVWSDLRQACWEAVAYRGDTCVLGRSGERWNEPRGSRVTSTVRDHLELATSCGASYEDLPCLVYVSFVPPTKSSDVRPTPIPIAGWMGSTAAHPSAGFPGPIQRRIHRTHIPLPATMREQRPSVWCKAI</sequence>
<dbReference type="EMBL" id="CYGV01001799">
    <property type="protein sequence ID" value="CUA77220.1"/>
    <property type="molecule type" value="Genomic_DNA"/>
</dbReference>
<dbReference type="InterPro" id="IPR021858">
    <property type="entry name" value="Fun_TF"/>
</dbReference>
<protein>
    <submittedName>
        <fullName evidence="1">Uncharacterized protein</fullName>
    </submittedName>
</protein>
<evidence type="ECO:0000313" key="1">
    <source>
        <dbReference type="EMBL" id="CUA77220.1"/>
    </source>
</evidence>
<organism evidence="1 2">
    <name type="scientific">Rhizoctonia solani</name>
    <dbReference type="NCBI Taxonomy" id="456999"/>
    <lineage>
        <taxon>Eukaryota</taxon>
        <taxon>Fungi</taxon>
        <taxon>Dikarya</taxon>
        <taxon>Basidiomycota</taxon>
        <taxon>Agaricomycotina</taxon>
        <taxon>Agaricomycetes</taxon>
        <taxon>Cantharellales</taxon>
        <taxon>Ceratobasidiaceae</taxon>
        <taxon>Rhizoctonia</taxon>
    </lineage>
</organism>
<evidence type="ECO:0000313" key="2">
    <source>
        <dbReference type="Proteomes" id="UP000044841"/>
    </source>
</evidence>
<dbReference type="AlphaFoldDB" id="A0A0K6GFF5"/>
<gene>
    <name evidence="1" type="ORF">RSOLAG22IIIB_12625</name>
</gene>
<proteinExistence type="predicted"/>
<dbReference type="Pfam" id="PF11951">
    <property type="entry name" value="Fungal_trans_2"/>
    <property type="match status" value="1"/>
</dbReference>
<accession>A0A0K6GFF5</accession>